<dbReference type="EMBL" id="CP043420">
    <property type="protein sequence ID" value="QEL10018.1"/>
    <property type="molecule type" value="Genomic_DNA"/>
</dbReference>
<gene>
    <name evidence="1 2" type="primary">mntP</name>
    <name evidence="2" type="ORF">FY550_01970</name>
</gene>
<dbReference type="RefSeq" id="WP_070981212.1">
    <property type="nucleotide sequence ID" value="NZ_CP043420.1"/>
</dbReference>
<keyword evidence="1" id="KW-0813">Transport</keyword>
<keyword evidence="1" id="KW-0406">Ion transport</keyword>
<dbReference type="NCBIfam" id="NF008546">
    <property type="entry name" value="PRK11469.1"/>
    <property type="match status" value="1"/>
</dbReference>
<evidence type="ECO:0000313" key="2">
    <source>
        <dbReference type="EMBL" id="QEL10018.1"/>
    </source>
</evidence>
<evidence type="ECO:0000313" key="3">
    <source>
        <dbReference type="Proteomes" id="UP000322553"/>
    </source>
</evidence>
<dbReference type="GO" id="GO:0005886">
    <property type="term" value="C:plasma membrane"/>
    <property type="evidence" value="ECO:0007669"/>
    <property type="project" value="UniProtKB-SubCell"/>
</dbReference>
<dbReference type="Pfam" id="PF02659">
    <property type="entry name" value="Mntp"/>
    <property type="match status" value="1"/>
</dbReference>
<dbReference type="GO" id="GO:0005384">
    <property type="term" value="F:manganese ion transmembrane transporter activity"/>
    <property type="evidence" value="ECO:0007669"/>
    <property type="project" value="UniProtKB-UniRule"/>
</dbReference>
<keyword evidence="1" id="KW-0472">Membrane</keyword>
<keyword evidence="3" id="KW-1185">Reference proteome</keyword>
<proteinExistence type="inferred from homology"/>
<accession>A0A1S1NPY3</accession>
<keyword evidence="1" id="KW-1133">Transmembrane helix</keyword>
<feature type="transmembrane region" description="Helical" evidence="1">
    <location>
        <begin position="111"/>
        <end position="131"/>
    </location>
</feature>
<keyword evidence="1" id="KW-0464">Manganese</keyword>
<dbReference type="PANTHER" id="PTHR35529">
    <property type="entry name" value="MANGANESE EFFLUX PUMP MNTP-RELATED"/>
    <property type="match status" value="1"/>
</dbReference>
<dbReference type="HAMAP" id="MF_01521">
    <property type="entry name" value="MntP_pump"/>
    <property type="match status" value="1"/>
</dbReference>
<feature type="transmembrane region" description="Helical" evidence="1">
    <location>
        <begin position="169"/>
        <end position="186"/>
    </location>
</feature>
<dbReference type="STRING" id="657387.BH688_15020"/>
<dbReference type="KEGG" id="kuy:FY550_01970"/>
<evidence type="ECO:0000256" key="1">
    <source>
        <dbReference type="HAMAP-Rule" id="MF_01521"/>
    </source>
</evidence>
<dbReference type="AlphaFoldDB" id="A0A1S1NPY3"/>
<comment type="subcellular location">
    <subcellularLocation>
        <location evidence="1">Cell membrane</location>
        <topology evidence="1">Multi-pass membrane protein</topology>
    </subcellularLocation>
</comment>
<feature type="transmembrane region" description="Helical" evidence="1">
    <location>
        <begin position="137"/>
        <end position="157"/>
    </location>
</feature>
<dbReference type="InterPro" id="IPR022929">
    <property type="entry name" value="Put_MntP"/>
</dbReference>
<dbReference type="Proteomes" id="UP000322553">
    <property type="component" value="Chromosome"/>
</dbReference>
<protein>
    <recommendedName>
        <fullName evidence="1">Putative manganese efflux pump MntP</fullName>
    </recommendedName>
</protein>
<reference evidence="2 3" key="1">
    <citation type="submission" date="2019-08" db="EMBL/GenBank/DDBJ databases">
        <title>Complete genome sequence of Kushneria sp. YCWA18, a halophilic phosphate-solubilizing bacterium isolated from Daqiao saltern in China.</title>
        <authorList>
            <person name="Du G.-X."/>
            <person name="Qu L.-Y."/>
        </authorList>
    </citation>
    <scope>NUCLEOTIDE SEQUENCE [LARGE SCALE GENOMIC DNA]</scope>
    <source>
        <strain evidence="2 3">YCWA18</strain>
    </source>
</reference>
<dbReference type="PANTHER" id="PTHR35529:SF1">
    <property type="entry name" value="MANGANESE EFFLUX PUMP MNTP-RELATED"/>
    <property type="match status" value="1"/>
</dbReference>
<feature type="transmembrane region" description="Helical" evidence="1">
    <location>
        <begin position="71"/>
        <end position="90"/>
    </location>
</feature>
<comment type="caution">
    <text evidence="1">Lacks conserved residue(s) required for the propagation of feature annotation.</text>
</comment>
<keyword evidence="1" id="KW-0812">Transmembrane</keyword>
<name>A0A1S1NPY3_9GAMM</name>
<keyword evidence="1" id="KW-1003">Cell membrane</keyword>
<organism evidence="2 3">
    <name type="scientific">Kushneria phosphatilytica</name>
    <dbReference type="NCBI Taxonomy" id="657387"/>
    <lineage>
        <taxon>Bacteria</taxon>
        <taxon>Pseudomonadati</taxon>
        <taxon>Pseudomonadota</taxon>
        <taxon>Gammaproteobacteria</taxon>
        <taxon>Oceanospirillales</taxon>
        <taxon>Halomonadaceae</taxon>
        <taxon>Kushneria</taxon>
    </lineage>
</organism>
<dbReference type="OrthoDB" id="9811590at2"/>
<sequence>MTPISMAILALAMSTDAFAASLAKGTALRRPGWFEILRTGLIFGAVETITPLIGWGIGSLASRFVSEWDHWVAFTLLLILGLRMIYEGLASKDETASGKGRAQSRHSSRSLILTAIATSLDAMAVGVGLAFAEVDILLAALAIGLATTLMTIVGVSLGQVLKQAIGRMAEILGGVVLIMIGASILYEHLSGAVG</sequence>
<comment type="similarity">
    <text evidence="1">Belongs to the MntP (TC 9.B.29) family.</text>
</comment>
<dbReference type="InterPro" id="IPR003810">
    <property type="entry name" value="Mntp/YtaF"/>
</dbReference>
<comment type="function">
    <text evidence="1">Probably functions as a manganese efflux pump.</text>
</comment>